<dbReference type="Gene3D" id="3.30.50.10">
    <property type="entry name" value="Erythroid Transcription Factor GATA-1, subunit A"/>
    <property type="match status" value="1"/>
</dbReference>
<keyword evidence="5" id="KW-0804">Transcription</keyword>
<feature type="repeat" description="PPR" evidence="6">
    <location>
        <begin position="553"/>
        <end position="587"/>
    </location>
</feature>
<name>A0A3Q7FD25_SOLLC</name>
<dbReference type="PANTHER" id="PTHR46128">
    <property type="entry name" value="MITOCHONDRIAL GROUP I INTRON SPLICING FACTOR CCM1"/>
    <property type="match status" value="1"/>
</dbReference>
<evidence type="ECO:0000256" key="6">
    <source>
        <dbReference type="PROSITE-ProRule" id="PRU00708"/>
    </source>
</evidence>
<feature type="repeat" description="PPR" evidence="6">
    <location>
        <begin position="308"/>
        <end position="342"/>
    </location>
</feature>
<dbReference type="Pfam" id="PF01535">
    <property type="entry name" value="PPR"/>
    <property type="match status" value="1"/>
</dbReference>
<feature type="repeat" description="PPR" evidence="6">
    <location>
        <begin position="378"/>
        <end position="412"/>
    </location>
</feature>
<evidence type="ECO:0000256" key="4">
    <source>
        <dbReference type="ARBA" id="ARBA00023125"/>
    </source>
</evidence>
<feature type="repeat" description="PPR" evidence="6">
    <location>
        <begin position="235"/>
        <end position="272"/>
    </location>
</feature>
<comment type="similarity">
    <text evidence="1">Belongs to the PPR family. P subfamily.</text>
</comment>
<dbReference type="PROSITE" id="PS51375">
    <property type="entry name" value="PPR"/>
    <property type="match status" value="13"/>
</dbReference>
<feature type="repeat" description="PPR" evidence="6">
    <location>
        <begin position="518"/>
        <end position="552"/>
    </location>
</feature>
<dbReference type="EnsemblPlants" id="Solyc01g108410.2.1">
    <property type="protein sequence ID" value="Solyc01g108410.2.1"/>
    <property type="gene ID" value="Solyc01g108410.2"/>
</dbReference>
<dbReference type="Pfam" id="PF12854">
    <property type="entry name" value="PPR_1"/>
    <property type="match status" value="3"/>
</dbReference>
<organism evidence="8">
    <name type="scientific">Solanum lycopersicum</name>
    <name type="common">Tomato</name>
    <name type="synonym">Lycopersicon esculentum</name>
    <dbReference type="NCBI Taxonomy" id="4081"/>
    <lineage>
        <taxon>Eukaryota</taxon>
        <taxon>Viridiplantae</taxon>
        <taxon>Streptophyta</taxon>
        <taxon>Embryophyta</taxon>
        <taxon>Tracheophyta</taxon>
        <taxon>Spermatophyta</taxon>
        <taxon>Magnoliopsida</taxon>
        <taxon>eudicotyledons</taxon>
        <taxon>Gunneridae</taxon>
        <taxon>Pentapetalae</taxon>
        <taxon>asterids</taxon>
        <taxon>lamiids</taxon>
        <taxon>Solanales</taxon>
        <taxon>Solanaceae</taxon>
        <taxon>Solanoideae</taxon>
        <taxon>Solaneae</taxon>
        <taxon>Solanum</taxon>
        <taxon>Solanum subgen. Lycopersicon</taxon>
    </lineage>
</organism>
<evidence type="ECO:0000256" key="2">
    <source>
        <dbReference type="ARBA" id="ARBA00022737"/>
    </source>
</evidence>
<dbReference type="FunFam" id="1.25.40.10:FF:000558">
    <property type="entry name" value="Pentatricopeptide repeat-containing protein At5g39710"/>
    <property type="match status" value="1"/>
</dbReference>
<dbReference type="FunCoup" id="A0A3Q7FD25">
    <property type="interactions" value="320"/>
</dbReference>
<proteinExistence type="inferred from homology"/>
<dbReference type="AlphaFoldDB" id="A0A3Q7FD25"/>
<evidence type="ECO:0000256" key="5">
    <source>
        <dbReference type="ARBA" id="ARBA00023163"/>
    </source>
</evidence>
<keyword evidence="9" id="KW-1185">Reference proteome</keyword>
<feature type="repeat" description="PPR" evidence="6">
    <location>
        <begin position="483"/>
        <end position="517"/>
    </location>
</feature>
<feature type="repeat" description="PPR" evidence="6">
    <location>
        <begin position="588"/>
        <end position="622"/>
    </location>
</feature>
<keyword evidence="4" id="KW-0238">DNA-binding</keyword>
<dbReference type="GO" id="GO:0006355">
    <property type="term" value="P:regulation of DNA-templated transcription"/>
    <property type="evidence" value="ECO:0007669"/>
    <property type="project" value="InterPro"/>
</dbReference>
<dbReference type="NCBIfam" id="TIGR00756">
    <property type="entry name" value="PPR"/>
    <property type="match status" value="12"/>
</dbReference>
<keyword evidence="2" id="KW-0677">Repeat</keyword>
<feature type="repeat" description="PPR" evidence="6">
    <location>
        <begin position="343"/>
        <end position="377"/>
    </location>
</feature>
<dbReference type="Gramene" id="Solyc01g108410.2.1">
    <property type="protein sequence ID" value="Solyc01g108410.2.1"/>
    <property type="gene ID" value="Solyc01g108410.2"/>
</dbReference>
<dbReference type="InParanoid" id="A0A3Q7FD25"/>
<feature type="repeat" description="PPR" evidence="6">
    <location>
        <begin position="708"/>
        <end position="742"/>
    </location>
</feature>
<feature type="repeat" description="PPR" evidence="6">
    <location>
        <begin position="448"/>
        <end position="482"/>
    </location>
</feature>
<dbReference type="InterPro" id="IPR000679">
    <property type="entry name" value="Znf_GATA"/>
</dbReference>
<evidence type="ECO:0000313" key="9">
    <source>
        <dbReference type="Proteomes" id="UP000004994"/>
    </source>
</evidence>
<dbReference type="InterPro" id="IPR002885">
    <property type="entry name" value="PPR_rpt"/>
</dbReference>
<evidence type="ECO:0000256" key="3">
    <source>
        <dbReference type="ARBA" id="ARBA00023015"/>
    </source>
</evidence>
<dbReference type="GO" id="GO:0008270">
    <property type="term" value="F:zinc ion binding"/>
    <property type="evidence" value="ECO:0007669"/>
    <property type="project" value="InterPro"/>
</dbReference>
<sequence>MTEIMLSQVIHIPQSMGMSNIDMMSDQLISIGTFMFVQVLIAGLKPVAVTPVVAFSDMLLVKPYRRALHSSTRQVQCKTLDSPSPSSTTLFVDRAVSILKGYDPISLDSISSQFTPQYASSVLFQCRFDKPLVLRFINWARNRQFFNLQCKCISIHILTRFKLYKTAQSLAEDVALKFGDNKGELVFSCLRDTYYSCKSSSAVFDLMVKSYSHLKMIDRAMNIFELAKFNGFMLTVLSYNSILDALIRVSYNGSFELAQKFYDDMVQSGVSPNVYTYNIMIRGLCAKGELQKSLVVFNEMEKNGCLRNVVTYNTIIGGYCKIGKVDEAVKLLKLMQVRSLEPSVVTYNAIINGLCREGRMKETSEILEEMRGKGLMPDEVTYNTLVNGYCREGNFHQALVLHSEMLRNGLSPDVVTYTSLINSMCKTGNLHRAMEFFDQLHARGLYPNDRTYTTLIVGFSQQGLMNEAYKLLNEMISNGFSPSIVTYNALINGHCAVGRMEDALRVTQEMEQRRLVPDVVTYSTIISGFCRNCGLERAFCVKQQMVEKGVLPDVITYSSLIQGLCEQRRLTEAFELFQEMFRVGLQPDKFTYTTLIGAYCANGDIKGAFHLHNKMIYKGCFPDVVTYNVLINGLNKQARTREAKRLLFKLLYEQSVPNCVTYDMLIESCKDLELKSALDLIKGFCMKGLLNEADQVFELMLQKHKKPSEVAYSLLIHGHSRGGNLHRALNLFREMANLGFIPHTVSIIVLMKELFKEGMSEELHQVIQSTLETCKLADGELAKVIVEVNYKEGNMDAVSHDIVNVEGHILNSDERHSLERVKFPLCLKIVGFSQEATGCLHISPQKTVCKFIQKLHLIDLLPMEHLFHVHHSLFLSVVIQFSVSSRLGMKEISLFFMNNRFVQKGCKKMTRYEVSKPSNGNTHQRMVGGPPVETILWRNGSPEKPVLCNACGSRWRGRRTLDGYIPRHGNIEIENYLLPYDMKPAREGKKLEVGIEVSGQDGSSACLEEEMNNISSLCLAGSSSENCMQMEETNEAYKGSLWNPDSVPRRKRSERRKCILSPIERFQRQLHNILQEPDFENISADDENILVYARNKHFPPNEIGLGAMLPPTATKHLTTLSPLAEDNDASCSVNVPVGNSNSNL</sequence>
<dbReference type="InterPro" id="IPR013088">
    <property type="entry name" value="Znf_NHR/GATA"/>
</dbReference>
<evidence type="ECO:0000256" key="1">
    <source>
        <dbReference type="ARBA" id="ARBA00007626"/>
    </source>
</evidence>
<keyword evidence="3" id="KW-0805">Transcription regulation</keyword>
<dbReference type="Pfam" id="PF13041">
    <property type="entry name" value="PPR_2"/>
    <property type="match status" value="5"/>
</dbReference>
<evidence type="ECO:0000259" key="7">
    <source>
        <dbReference type="Pfam" id="PF00320"/>
    </source>
</evidence>
<dbReference type="PaxDb" id="4081-Solyc01g108410.1.1"/>
<dbReference type="SUPFAM" id="SSF81901">
    <property type="entry name" value="HCP-like"/>
    <property type="match status" value="1"/>
</dbReference>
<dbReference type="Gene3D" id="1.25.40.10">
    <property type="entry name" value="Tetratricopeptide repeat domain"/>
    <property type="match status" value="6"/>
</dbReference>
<reference evidence="8" key="1">
    <citation type="journal article" date="2012" name="Nature">
        <title>The tomato genome sequence provides insights into fleshy fruit evolution.</title>
        <authorList>
            <consortium name="Tomato Genome Consortium"/>
        </authorList>
    </citation>
    <scope>NUCLEOTIDE SEQUENCE [LARGE SCALE GENOMIC DNA]</scope>
    <source>
        <strain evidence="8">cv. Heinz 1706</strain>
    </source>
</reference>
<reference evidence="8" key="2">
    <citation type="submission" date="2019-01" db="UniProtKB">
        <authorList>
            <consortium name="EnsemblPlants"/>
        </authorList>
    </citation>
    <scope>IDENTIFICATION</scope>
    <source>
        <strain evidence="8">cv. Heinz 1706</strain>
    </source>
</reference>
<dbReference type="SMR" id="A0A3Q7FD25"/>
<feature type="repeat" description="PPR" evidence="6">
    <location>
        <begin position="413"/>
        <end position="447"/>
    </location>
</feature>
<feature type="domain" description="GATA-type" evidence="7">
    <location>
        <begin position="933"/>
        <end position="960"/>
    </location>
</feature>
<dbReference type="PANTHER" id="PTHR46128:SF170">
    <property type="entry name" value="PENTACOTRIPEPTIDE-REPEAT REGION OF PRORP DOMAIN-CONTAINING PROTEIN"/>
    <property type="match status" value="1"/>
</dbReference>
<accession>A0A3Q7FD25</accession>
<dbReference type="CDD" id="cd00202">
    <property type="entry name" value="ZnF_GATA"/>
    <property type="match status" value="1"/>
</dbReference>
<feature type="repeat" description="PPR" evidence="6">
    <location>
        <begin position="623"/>
        <end position="657"/>
    </location>
</feature>
<evidence type="ECO:0000313" key="8">
    <source>
        <dbReference type="EnsemblPlants" id="Solyc01g108410.2.1"/>
    </source>
</evidence>
<feature type="repeat" description="PPR" evidence="6">
    <location>
        <begin position="273"/>
        <end position="307"/>
    </location>
</feature>
<dbReference type="InterPro" id="IPR050872">
    <property type="entry name" value="PPR_P_subfamily"/>
</dbReference>
<protein>
    <recommendedName>
        <fullName evidence="7">GATA-type domain-containing protein</fullName>
    </recommendedName>
</protein>
<dbReference type="GO" id="GO:0043565">
    <property type="term" value="F:sequence-specific DNA binding"/>
    <property type="evidence" value="ECO:0007669"/>
    <property type="project" value="InterPro"/>
</dbReference>
<dbReference type="Pfam" id="PF00320">
    <property type="entry name" value="GATA"/>
    <property type="match status" value="1"/>
</dbReference>
<dbReference type="Proteomes" id="UP000004994">
    <property type="component" value="Chromosome 1"/>
</dbReference>
<dbReference type="InterPro" id="IPR011990">
    <property type="entry name" value="TPR-like_helical_dom_sf"/>
</dbReference>